<evidence type="ECO:0000313" key="5">
    <source>
        <dbReference type="Proteomes" id="UP000657918"/>
    </source>
</evidence>
<proteinExistence type="predicted"/>
<name>A0A835N0P4_9ROSI</name>
<feature type="compositionally biased region" description="Basic and acidic residues" evidence="1">
    <location>
        <begin position="1"/>
        <end position="17"/>
    </location>
</feature>
<dbReference type="Pfam" id="PF03732">
    <property type="entry name" value="Retrotrans_gag"/>
    <property type="match status" value="1"/>
</dbReference>
<evidence type="ECO:0000256" key="2">
    <source>
        <dbReference type="SAM" id="Phobius"/>
    </source>
</evidence>
<feature type="domain" description="Retrotransposon gag" evidence="3">
    <location>
        <begin position="49"/>
        <end position="122"/>
    </location>
</feature>
<keyword evidence="5" id="KW-1185">Reference proteome</keyword>
<organism evidence="4 5">
    <name type="scientific">Salix dunnii</name>
    <dbReference type="NCBI Taxonomy" id="1413687"/>
    <lineage>
        <taxon>Eukaryota</taxon>
        <taxon>Viridiplantae</taxon>
        <taxon>Streptophyta</taxon>
        <taxon>Embryophyta</taxon>
        <taxon>Tracheophyta</taxon>
        <taxon>Spermatophyta</taxon>
        <taxon>Magnoliopsida</taxon>
        <taxon>eudicotyledons</taxon>
        <taxon>Gunneridae</taxon>
        <taxon>Pentapetalae</taxon>
        <taxon>rosids</taxon>
        <taxon>fabids</taxon>
        <taxon>Malpighiales</taxon>
        <taxon>Salicaceae</taxon>
        <taxon>Saliceae</taxon>
        <taxon>Salix</taxon>
    </lineage>
</organism>
<dbReference type="EMBL" id="JADGMS010000006">
    <property type="protein sequence ID" value="KAF9680421.1"/>
    <property type="molecule type" value="Genomic_DNA"/>
</dbReference>
<feature type="region of interest" description="Disordered" evidence="1">
    <location>
        <begin position="1"/>
        <end position="38"/>
    </location>
</feature>
<accession>A0A835N0P4</accession>
<evidence type="ECO:0000256" key="1">
    <source>
        <dbReference type="SAM" id="MobiDB-lite"/>
    </source>
</evidence>
<keyword evidence="2" id="KW-1133">Transmembrane helix</keyword>
<protein>
    <recommendedName>
        <fullName evidence="3">Retrotransposon gag domain-containing protein</fullName>
    </recommendedName>
</protein>
<keyword evidence="2" id="KW-0472">Membrane</keyword>
<reference evidence="4 5" key="1">
    <citation type="submission" date="2020-10" db="EMBL/GenBank/DDBJ databases">
        <title>Plant Genome Project.</title>
        <authorList>
            <person name="Zhang R.-G."/>
        </authorList>
    </citation>
    <scope>NUCLEOTIDE SEQUENCE [LARGE SCALE GENOMIC DNA]</scope>
    <source>
        <strain evidence="4">FAFU-HL-1</strain>
        <tissue evidence="4">Leaf</tissue>
    </source>
</reference>
<dbReference type="OrthoDB" id="1938922at2759"/>
<dbReference type="AlphaFoldDB" id="A0A835N0P4"/>
<comment type="caution">
    <text evidence="4">The sequence shown here is derived from an EMBL/GenBank/DDBJ whole genome shotgun (WGS) entry which is preliminary data.</text>
</comment>
<feature type="transmembrane region" description="Helical" evidence="2">
    <location>
        <begin position="188"/>
        <end position="210"/>
    </location>
</feature>
<gene>
    <name evidence="4" type="ORF">SADUNF_Sadunf06G0119500</name>
</gene>
<dbReference type="InterPro" id="IPR005162">
    <property type="entry name" value="Retrotrans_gag_dom"/>
</dbReference>
<evidence type="ECO:0000259" key="3">
    <source>
        <dbReference type="Pfam" id="PF03732"/>
    </source>
</evidence>
<sequence length="236" mass="27204">MSINKRLDSIDSQREGFDQTFPPSDEDDGDGYHKRVGMDHLPPEKKVKTVSFHLDREALQWYQYEECASSFSKWEDFTKAFCGEFGSHEFEDFAEALFKLHQTGSLKDYIAEFRRLATQIRDLSPTFQTEIVPRKDMPVKKLTLEEIQYKSAAGVDALMHWKGYTLEDATWENDNGLRPNFLISLLRWVVFEAGYSLMTAMWVIITSMALTHQGSEMAPPKSHPSLAVFVLLQFLC</sequence>
<dbReference type="Proteomes" id="UP000657918">
    <property type="component" value="Unassembled WGS sequence"/>
</dbReference>
<keyword evidence="2" id="KW-0812">Transmembrane</keyword>
<evidence type="ECO:0000313" key="4">
    <source>
        <dbReference type="EMBL" id="KAF9680421.1"/>
    </source>
</evidence>